<dbReference type="AlphaFoldDB" id="A0A926NFG4"/>
<sequence length="221" mass="25822">MNSLLTFVVGMIIAIPTAVSVWLVSYFAFDQTLMLPVALSFGGGILSYGLTSVLLKYNFLKKHRLTRSEYRYIKKNLDEAKPKIDRLNKALFSIWNISSLKQRVDLIRITRKIYSLTKKEPRRFFQAERFYFSHLDSAVELTEKFAFLSSQPKKSRELDQSLHETNQTLKELQHTIEQDLYQVIEDDINHLNFEIDVAKHTIKSLKESQYPKKAGDLNERK</sequence>
<dbReference type="RefSeq" id="WP_191160758.1">
    <property type="nucleotide sequence ID" value="NZ_JACXAI010000032.1"/>
</dbReference>
<dbReference type="EMBL" id="JACXAI010000032">
    <property type="protein sequence ID" value="MBD1382499.1"/>
    <property type="molecule type" value="Genomic_DNA"/>
</dbReference>
<evidence type="ECO:0000256" key="1">
    <source>
        <dbReference type="SAM" id="Phobius"/>
    </source>
</evidence>
<keyword evidence="3" id="KW-1185">Reference proteome</keyword>
<dbReference type="Proteomes" id="UP000626844">
    <property type="component" value="Unassembled WGS sequence"/>
</dbReference>
<evidence type="ECO:0000313" key="3">
    <source>
        <dbReference type="Proteomes" id="UP000626844"/>
    </source>
</evidence>
<feature type="transmembrane region" description="Helical" evidence="1">
    <location>
        <begin position="35"/>
        <end position="55"/>
    </location>
</feature>
<comment type="caution">
    <text evidence="2">The sequence shown here is derived from an EMBL/GenBank/DDBJ whole genome shotgun (WGS) entry which is preliminary data.</text>
</comment>
<reference evidence="2" key="1">
    <citation type="submission" date="2020-09" db="EMBL/GenBank/DDBJ databases">
        <title>A novel bacterium of genus Bacillus, isolated from South China Sea.</title>
        <authorList>
            <person name="Huang H."/>
            <person name="Mo K."/>
            <person name="Hu Y."/>
        </authorList>
    </citation>
    <scope>NUCLEOTIDE SEQUENCE</scope>
    <source>
        <strain evidence="2">IB182487</strain>
    </source>
</reference>
<dbReference type="InterPro" id="IPR018770">
    <property type="entry name" value="ChloroindolylP_hydrolase"/>
</dbReference>
<dbReference type="Pfam" id="PF10112">
    <property type="entry name" value="Halogen_Hydrol"/>
    <property type="match status" value="1"/>
</dbReference>
<evidence type="ECO:0000313" key="2">
    <source>
        <dbReference type="EMBL" id="MBD1382499.1"/>
    </source>
</evidence>
<feature type="transmembrane region" description="Helical" evidence="1">
    <location>
        <begin position="7"/>
        <end position="29"/>
    </location>
</feature>
<name>A0A926NFG4_9BACI</name>
<keyword evidence="1" id="KW-0812">Transmembrane</keyword>
<accession>A0A926NFG4</accession>
<keyword evidence="1" id="KW-1133">Transmembrane helix</keyword>
<gene>
    <name evidence="2" type="ORF">IC621_20045</name>
</gene>
<keyword evidence="1" id="KW-0472">Membrane</keyword>
<protein>
    <submittedName>
        <fullName evidence="2">5-bromo-4-chloroindolyl phosphate hydrolysis family protein</fullName>
    </submittedName>
</protein>
<proteinExistence type="predicted"/>
<organism evidence="2 3">
    <name type="scientific">Metabacillus arenae</name>
    <dbReference type="NCBI Taxonomy" id="2771434"/>
    <lineage>
        <taxon>Bacteria</taxon>
        <taxon>Bacillati</taxon>
        <taxon>Bacillota</taxon>
        <taxon>Bacilli</taxon>
        <taxon>Bacillales</taxon>
        <taxon>Bacillaceae</taxon>
        <taxon>Metabacillus</taxon>
    </lineage>
</organism>